<gene>
    <name evidence="2" type="ORF">ACFSTF_15700</name>
</gene>
<evidence type="ECO:0000259" key="1">
    <source>
        <dbReference type="PROSITE" id="PS51781"/>
    </source>
</evidence>
<feature type="domain" description="SH3b" evidence="1">
    <location>
        <begin position="28"/>
        <end position="90"/>
    </location>
</feature>
<sequence length="618" mass="69074">MKKYVKIITISIAILLFFNIVLPSISLAATAYTAIENLNVRSTPSTNKKSIGLAKKGTKLTVTGTSGSWYKIKYNHKSAYVYAKYVKKTNTSTPVLINIKYDGYGANSVYIRATPNGKHLTTWSKNTPISVVGQIGNWLKIKYNNGYAYTYKTHVKKGKPAPLYKAYGKDAVDVIDKSNGKKLTTWPEGTSFNVYAQNGDWMVINYGSGYAYTNKGHVTKTAPSVKVLDKGVTTDKLNVRSAPSKHAVIFTIFSKDKQVEIVGSTGSWLKIKYNSGYAYVSAAYVTKQSTNKPKPISKPDPIEKKVVYQVSPYDLKTAITNQVGRAQTYYDKSKFSFYIIKNALTYDAKSMKWMANDTWNVRSGPGINYPVLTTLVTSKKVDIDSQINGWYKLKNFHPTTINASYEEIEKYLNPNNYSTNDFQFLKLSSPSYASSSEINEKILKGKGILEGKADSFIKAAELYHINELYLIAHTLHETGQGTSDLATGKLKIDPNTGQLSTNDSGISVYNMYGIGAYDGQSEKTGAEYAYKIDSKIGKERWDTPEKAIINGAKWIADGYINAGQDTLYKMRWDPNPTKSYSHQYATDIAWAVKQTPKIKSMYDLLSNYSITFEIPKYK</sequence>
<accession>A0ABW5PV64</accession>
<name>A0ABW5PV64_9BACI</name>
<keyword evidence="3" id="KW-1185">Reference proteome</keyword>
<dbReference type="PANTHER" id="PTHR34408">
    <property type="entry name" value="FAMILY PROTEIN, PUTATIVE-RELATED"/>
    <property type="match status" value="1"/>
</dbReference>
<dbReference type="SMART" id="SM00287">
    <property type="entry name" value="SH3b"/>
    <property type="match status" value="3"/>
</dbReference>
<dbReference type="InterPro" id="IPR052354">
    <property type="entry name" value="Cell_Wall_Dynamics_Protein"/>
</dbReference>
<comment type="caution">
    <text evidence="2">The sequence shown here is derived from an EMBL/GenBank/DDBJ whole genome shotgun (WGS) entry which is preliminary data.</text>
</comment>
<protein>
    <submittedName>
        <fullName evidence="2">SH3 domain-containing protein</fullName>
    </submittedName>
</protein>
<dbReference type="EMBL" id="JBHUMR010000028">
    <property type="protein sequence ID" value="MFD2618733.1"/>
    <property type="molecule type" value="Genomic_DNA"/>
</dbReference>
<dbReference type="SMART" id="SM00047">
    <property type="entry name" value="LYZ2"/>
    <property type="match status" value="1"/>
</dbReference>
<dbReference type="InterPro" id="IPR003646">
    <property type="entry name" value="SH3-like_bac-type"/>
</dbReference>
<dbReference type="PROSITE" id="PS51781">
    <property type="entry name" value="SH3B"/>
    <property type="match status" value="1"/>
</dbReference>
<dbReference type="Gene3D" id="2.30.30.40">
    <property type="entry name" value="SH3 Domains"/>
    <property type="match status" value="5"/>
</dbReference>
<reference evidence="3" key="1">
    <citation type="journal article" date="2019" name="Int. J. Syst. Evol. Microbiol.">
        <title>The Global Catalogue of Microorganisms (GCM) 10K type strain sequencing project: providing services to taxonomists for standard genome sequencing and annotation.</title>
        <authorList>
            <consortium name="The Broad Institute Genomics Platform"/>
            <consortium name="The Broad Institute Genome Sequencing Center for Infectious Disease"/>
            <person name="Wu L."/>
            <person name="Ma J."/>
        </authorList>
    </citation>
    <scope>NUCLEOTIDE SEQUENCE [LARGE SCALE GENOMIC DNA]</scope>
    <source>
        <strain evidence="3">TISTR 2241</strain>
    </source>
</reference>
<dbReference type="PANTHER" id="PTHR34408:SF1">
    <property type="entry name" value="GLYCOSYL HYDROLASE FAMILY 19 DOMAIN-CONTAINING PROTEIN HI_1415"/>
    <property type="match status" value="1"/>
</dbReference>
<dbReference type="Gene3D" id="1.10.530.10">
    <property type="match status" value="1"/>
</dbReference>
<dbReference type="RefSeq" id="WP_141191580.1">
    <property type="nucleotide sequence ID" value="NZ_JBHUMR010000028.1"/>
</dbReference>
<dbReference type="Pfam" id="PF01832">
    <property type="entry name" value="Glucosaminidase"/>
    <property type="match status" value="1"/>
</dbReference>
<dbReference type="InterPro" id="IPR002901">
    <property type="entry name" value="MGlyc_endo_b_GlcNAc-like_dom"/>
</dbReference>
<evidence type="ECO:0000313" key="3">
    <source>
        <dbReference type="Proteomes" id="UP001597458"/>
    </source>
</evidence>
<dbReference type="Pfam" id="PF08239">
    <property type="entry name" value="SH3_3"/>
    <property type="match status" value="3"/>
</dbReference>
<dbReference type="Proteomes" id="UP001597458">
    <property type="component" value="Unassembled WGS sequence"/>
</dbReference>
<organism evidence="2 3">
    <name type="scientific">Terrilactibacillus laevilacticus</name>
    <dbReference type="NCBI Taxonomy" id="1380157"/>
    <lineage>
        <taxon>Bacteria</taxon>
        <taxon>Bacillati</taxon>
        <taxon>Bacillota</taxon>
        <taxon>Bacilli</taxon>
        <taxon>Bacillales</taxon>
        <taxon>Bacillaceae</taxon>
        <taxon>Terrilactibacillus</taxon>
    </lineage>
</organism>
<evidence type="ECO:0000313" key="2">
    <source>
        <dbReference type="EMBL" id="MFD2618733.1"/>
    </source>
</evidence>
<proteinExistence type="predicted"/>